<dbReference type="GO" id="GO:0046872">
    <property type="term" value="F:metal ion binding"/>
    <property type="evidence" value="ECO:0007669"/>
    <property type="project" value="UniProtKB-KW"/>
</dbReference>
<accession>A0A926DJ17</accession>
<evidence type="ECO:0000256" key="1">
    <source>
        <dbReference type="ARBA" id="ARBA00022723"/>
    </source>
</evidence>
<dbReference type="InterPro" id="IPR011051">
    <property type="entry name" value="RmlC_Cupin_sf"/>
</dbReference>
<dbReference type="EMBL" id="JACRSS010000003">
    <property type="protein sequence ID" value="MBC8538751.1"/>
    <property type="molecule type" value="Genomic_DNA"/>
</dbReference>
<dbReference type="AlphaFoldDB" id="A0A926DJ17"/>
<dbReference type="RefSeq" id="WP_249280452.1">
    <property type="nucleotide sequence ID" value="NZ_JACRSS010000003.1"/>
</dbReference>
<proteinExistence type="predicted"/>
<feature type="domain" description="Cupin type-2" evidence="2">
    <location>
        <begin position="45"/>
        <end position="113"/>
    </location>
</feature>
<dbReference type="PANTHER" id="PTHR35848">
    <property type="entry name" value="OXALATE-BINDING PROTEIN"/>
    <property type="match status" value="1"/>
</dbReference>
<dbReference type="InterPro" id="IPR014710">
    <property type="entry name" value="RmlC-like_jellyroll"/>
</dbReference>
<dbReference type="InterPro" id="IPR051610">
    <property type="entry name" value="GPI/OXD"/>
</dbReference>
<evidence type="ECO:0000259" key="2">
    <source>
        <dbReference type="Pfam" id="PF07883"/>
    </source>
</evidence>
<dbReference type="Pfam" id="PF07883">
    <property type="entry name" value="Cupin_2"/>
    <property type="match status" value="1"/>
</dbReference>
<evidence type="ECO:0000313" key="3">
    <source>
        <dbReference type="EMBL" id="MBC8538751.1"/>
    </source>
</evidence>
<reference evidence="3" key="1">
    <citation type="submission" date="2020-08" db="EMBL/GenBank/DDBJ databases">
        <title>Genome public.</title>
        <authorList>
            <person name="Liu C."/>
            <person name="Sun Q."/>
        </authorList>
    </citation>
    <scope>NUCLEOTIDE SEQUENCE</scope>
    <source>
        <strain evidence="3">NSJ-63</strain>
    </source>
</reference>
<protein>
    <submittedName>
        <fullName evidence="3">Cupin domain-containing protein</fullName>
    </submittedName>
</protein>
<dbReference type="Gene3D" id="2.60.120.10">
    <property type="entry name" value="Jelly Rolls"/>
    <property type="match status" value="1"/>
</dbReference>
<dbReference type="InterPro" id="IPR013096">
    <property type="entry name" value="Cupin_2"/>
</dbReference>
<keyword evidence="4" id="KW-1185">Reference proteome</keyword>
<gene>
    <name evidence="3" type="ORF">H8693_07360</name>
</gene>
<dbReference type="SUPFAM" id="SSF51182">
    <property type="entry name" value="RmlC-like cupins"/>
    <property type="match status" value="1"/>
</dbReference>
<dbReference type="Proteomes" id="UP000617951">
    <property type="component" value="Unassembled WGS sequence"/>
</dbReference>
<dbReference type="PANTHER" id="PTHR35848:SF6">
    <property type="entry name" value="CUPIN TYPE-2 DOMAIN-CONTAINING PROTEIN"/>
    <property type="match status" value="1"/>
</dbReference>
<organism evidence="3 4">
    <name type="scientific">Guopingia tenuis</name>
    <dbReference type="NCBI Taxonomy" id="2763656"/>
    <lineage>
        <taxon>Bacteria</taxon>
        <taxon>Bacillati</taxon>
        <taxon>Bacillota</taxon>
        <taxon>Clostridia</taxon>
        <taxon>Christensenellales</taxon>
        <taxon>Christensenellaceae</taxon>
        <taxon>Guopingia</taxon>
    </lineage>
</organism>
<sequence>MIIYAKDRKPVLEKNVLGGQGTETEWAVFDYKAVDAPKNCSLFMEVEYPPGTGTGYHQHHGAGEIYYILSGKGRYNDNGTEVILGPGDSAVSYDGQSHCMTNDGPAPLRFLAVMFTSDPKEFDAFVDQAGYEHLEK</sequence>
<evidence type="ECO:0000313" key="4">
    <source>
        <dbReference type="Proteomes" id="UP000617951"/>
    </source>
</evidence>
<keyword evidence="1" id="KW-0479">Metal-binding</keyword>
<name>A0A926DJ17_9FIRM</name>
<comment type="caution">
    <text evidence="3">The sequence shown here is derived from an EMBL/GenBank/DDBJ whole genome shotgun (WGS) entry which is preliminary data.</text>
</comment>